<dbReference type="GO" id="GO:0006313">
    <property type="term" value="P:DNA transposition"/>
    <property type="evidence" value="ECO:0007669"/>
    <property type="project" value="InterPro"/>
</dbReference>
<evidence type="ECO:0000259" key="1">
    <source>
        <dbReference type="Pfam" id="PF01609"/>
    </source>
</evidence>
<dbReference type="InterPro" id="IPR053172">
    <property type="entry name" value="Tn903_transposase"/>
</dbReference>
<dbReference type="NCBIfam" id="NF033579">
    <property type="entry name" value="transpos_IS5_2"/>
    <property type="match status" value="1"/>
</dbReference>
<evidence type="ECO:0000313" key="3">
    <source>
        <dbReference type="Proteomes" id="UP000295404"/>
    </source>
</evidence>
<dbReference type="GO" id="GO:0004803">
    <property type="term" value="F:transposase activity"/>
    <property type="evidence" value="ECO:0007669"/>
    <property type="project" value="InterPro"/>
</dbReference>
<organism evidence="2 3">
    <name type="scientific">Methanohalophilus euhalobius</name>
    <dbReference type="NCBI Taxonomy" id="51203"/>
    <lineage>
        <taxon>Archaea</taxon>
        <taxon>Methanobacteriati</taxon>
        <taxon>Methanobacteriota</taxon>
        <taxon>Stenosarchaea group</taxon>
        <taxon>Methanomicrobia</taxon>
        <taxon>Methanosarcinales</taxon>
        <taxon>Methanosarcinaceae</taxon>
        <taxon>Methanohalophilus</taxon>
    </lineage>
</organism>
<dbReference type="InterPro" id="IPR002559">
    <property type="entry name" value="Transposase_11"/>
</dbReference>
<reference evidence="2 3" key="1">
    <citation type="submission" date="2019-03" db="EMBL/GenBank/DDBJ databases">
        <title>Subsurface microbial communities from deep shales in Ohio and West Virginia, USA.</title>
        <authorList>
            <person name="Wrighton K."/>
        </authorList>
    </citation>
    <scope>NUCLEOTIDE SEQUENCE [LARGE SCALE GENOMIC DNA]</scope>
    <source>
        <strain evidence="2 3">WG1_MB</strain>
    </source>
</reference>
<gene>
    <name evidence="2" type="ORF">C7960_0802</name>
</gene>
<dbReference type="EMBL" id="SMMS01000001">
    <property type="protein sequence ID" value="TCL11627.1"/>
    <property type="molecule type" value="Genomic_DNA"/>
</dbReference>
<dbReference type="InterPro" id="IPR053520">
    <property type="entry name" value="Transposase_Tn903"/>
</dbReference>
<evidence type="ECO:0000313" key="2">
    <source>
        <dbReference type="EMBL" id="TCL11627.1"/>
    </source>
</evidence>
<protein>
    <submittedName>
        <fullName evidence="2">DDE family transposase</fullName>
    </submittedName>
</protein>
<dbReference type="GO" id="GO:0003677">
    <property type="term" value="F:DNA binding"/>
    <property type="evidence" value="ECO:0007669"/>
    <property type="project" value="InterPro"/>
</dbReference>
<dbReference type="SUPFAM" id="SSF53098">
    <property type="entry name" value="Ribonuclease H-like"/>
    <property type="match status" value="1"/>
</dbReference>
<accession>A0A483DXK9</accession>
<dbReference type="PANTHER" id="PTHR34631:SF3">
    <property type="entry name" value="ISSOD12 TRANSPOSASE TNPA_ISSOD12"/>
    <property type="match status" value="1"/>
</dbReference>
<dbReference type="Pfam" id="PF01609">
    <property type="entry name" value="DDE_Tnp_1"/>
    <property type="match status" value="1"/>
</dbReference>
<dbReference type="Proteomes" id="UP000295404">
    <property type="component" value="Unassembled WGS sequence"/>
</dbReference>
<comment type="caution">
    <text evidence="2">The sequence shown here is derived from an EMBL/GenBank/DDBJ whole genome shotgun (WGS) entry which is preliminary data.</text>
</comment>
<proteinExistence type="predicted"/>
<dbReference type="PANTHER" id="PTHR34631">
    <property type="match status" value="1"/>
</dbReference>
<dbReference type="InterPro" id="IPR012337">
    <property type="entry name" value="RNaseH-like_sf"/>
</dbReference>
<dbReference type="AlphaFoldDB" id="A0A483DXK9"/>
<name>A0A483DXK9_9EURY</name>
<sequence length="304" mass="35882">MSSDYLNFIDTAMSVAGRSHLPIYSCKYSKRKYTQHQLLTLVLFKDYINENYRKFVKLVELMDRVQSKIGIKQVPHFTTLHKFTNRISSFYFNSLLHQTLKLFYSHGEKIPLVAIDSSGFTGGHCSYYYSVRTGKKRRSYLKTSIAVDVEKFIVTGFKISGKPVHDAKHASTLLRQCHKRRKAECYLMDKGYDSEKIHTLINEELKAEAIIPVRCRKRKKIKGKYRRKMRDEFDEDIYHYRNLVETMFSVLKRKYGEELKATKYRNQAKEVKFKLLIHNIDRATSISVIIQMRISTEPFCYSFK</sequence>
<dbReference type="RefSeq" id="WP_132130906.1">
    <property type="nucleotide sequence ID" value="NZ_SMMS01000001.1"/>
</dbReference>
<feature type="domain" description="Transposase IS4-like" evidence="1">
    <location>
        <begin position="109"/>
        <end position="279"/>
    </location>
</feature>